<dbReference type="InterPro" id="IPR035437">
    <property type="entry name" value="SNase_OB-fold_sf"/>
</dbReference>
<evidence type="ECO:0000313" key="6">
    <source>
        <dbReference type="EMBL" id="MFN0254448.1"/>
    </source>
</evidence>
<comment type="caution">
    <text evidence="6">The sequence shown here is derived from an EMBL/GenBank/DDBJ whole genome shotgun (WGS) entry which is preliminary data.</text>
</comment>
<keyword evidence="7" id="KW-1185">Reference proteome</keyword>
<keyword evidence="2" id="KW-0255">Endonuclease</keyword>
<reference evidence="6 7" key="1">
    <citation type="submission" date="2024-12" db="EMBL/GenBank/DDBJ databases">
        <authorList>
            <person name="Hu S."/>
        </authorList>
    </citation>
    <scope>NUCLEOTIDE SEQUENCE [LARGE SCALE GENOMIC DNA]</scope>
    <source>
        <strain evidence="6 7">THG-T11</strain>
    </source>
</reference>
<dbReference type="InterPro" id="IPR016071">
    <property type="entry name" value="Staphylococal_nuclease_OB-fold"/>
</dbReference>
<gene>
    <name evidence="6" type="ORF">E6A44_002640</name>
</gene>
<dbReference type="SUPFAM" id="SSF50199">
    <property type="entry name" value="Staphylococcal nuclease"/>
    <property type="match status" value="1"/>
</dbReference>
<dbReference type="PANTHER" id="PTHR12302">
    <property type="entry name" value="EBNA2 BINDING PROTEIN P100"/>
    <property type="match status" value="1"/>
</dbReference>
<protein>
    <submittedName>
        <fullName evidence="6">Thermonuclease family protein</fullName>
    </submittedName>
</protein>
<evidence type="ECO:0000256" key="4">
    <source>
        <dbReference type="SAM" id="MobiDB-lite"/>
    </source>
</evidence>
<dbReference type="SMART" id="SM00318">
    <property type="entry name" value="SNc"/>
    <property type="match status" value="1"/>
</dbReference>
<dbReference type="PANTHER" id="PTHR12302:SF3">
    <property type="entry name" value="SERINE_THREONINE-PROTEIN KINASE 31"/>
    <property type="match status" value="1"/>
</dbReference>
<proteinExistence type="predicted"/>
<dbReference type="PROSITE" id="PS01123">
    <property type="entry name" value="TNASE_1"/>
    <property type="match status" value="1"/>
</dbReference>
<dbReference type="PROSITE" id="PS50830">
    <property type="entry name" value="TNASE_3"/>
    <property type="match status" value="1"/>
</dbReference>
<dbReference type="Proteomes" id="UP001517247">
    <property type="component" value="Unassembled WGS sequence"/>
</dbReference>
<dbReference type="Gene3D" id="2.40.50.90">
    <property type="match status" value="1"/>
</dbReference>
<evidence type="ECO:0000259" key="5">
    <source>
        <dbReference type="PROSITE" id="PS50830"/>
    </source>
</evidence>
<sequence length="171" mass="19976">MGRLTLLLLLPTWIWAQEKPTAKQLRHQTFSAKVIRIIDGDTMEILYRNTPIKIRLAHIDCPEKRSKQPFGTQAKTALSNLCFGQQVTLTSQNSDRYGRLIAVITNCKKQVVNQEMIKLGMAWHFTKYSNDKTYAKLEQEARKKRIGLWRENNPTPPWNWRKPKSIRNLKS</sequence>
<feature type="domain" description="TNase-like" evidence="5">
    <location>
        <begin position="28"/>
        <end position="151"/>
    </location>
</feature>
<dbReference type="InterPro" id="IPR002071">
    <property type="entry name" value="Thermonucl_AS"/>
</dbReference>
<evidence type="ECO:0000256" key="3">
    <source>
        <dbReference type="ARBA" id="ARBA00022801"/>
    </source>
</evidence>
<dbReference type="Pfam" id="PF00565">
    <property type="entry name" value="SNase"/>
    <property type="match status" value="1"/>
</dbReference>
<feature type="compositionally biased region" description="Basic residues" evidence="4">
    <location>
        <begin position="161"/>
        <end position="171"/>
    </location>
</feature>
<dbReference type="EMBL" id="SSHJ02000001">
    <property type="protein sequence ID" value="MFN0254448.1"/>
    <property type="molecule type" value="Genomic_DNA"/>
</dbReference>
<keyword evidence="1" id="KW-0540">Nuclease</keyword>
<evidence type="ECO:0000256" key="2">
    <source>
        <dbReference type="ARBA" id="ARBA00022759"/>
    </source>
</evidence>
<accession>A0ABW9J1Q0</accession>
<dbReference type="RefSeq" id="WP_138721600.1">
    <property type="nucleotide sequence ID" value="NZ_SSHJ02000001.1"/>
</dbReference>
<evidence type="ECO:0000256" key="1">
    <source>
        <dbReference type="ARBA" id="ARBA00022722"/>
    </source>
</evidence>
<keyword evidence="3" id="KW-0378">Hydrolase</keyword>
<name>A0ABW9J1Q0_9SPHI</name>
<evidence type="ECO:0000313" key="7">
    <source>
        <dbReference type="Proteomes" id="UP001517247"/>
    </source>
</evidence>
<organism evidence="6 7">
    <name type="scientific">Pedobacter ureilyticus</name>
    <dbReference type="NCBI Taxonomy" id="1393051"/>
    <lineage>
        <taxon>Bacteria</taxon>
        <taxon>Pseudomonadati</taxon>
        <taxon>Bacteroidota</taxon>
        <taxon>Sphingobacteriia</taxon>
        <taxon>Sphingobacteriales</taxon>
        <taxon>Sphingobacteriaceae</taxon>
        <taxon>Pedobacter</taxon>
    </lineage>
</organism>
<feature type="region of interest" description="Disordered" evidence="4">
    <location>
        <begin position="148"/>
        <end position="171"/>
    </location>
</feature>